<evidence type="ECO:0000313" key="2">
    <source>
        <dbReference type="Proteomes" id="UP001160390"/>
    </source>
</evidence>
<organism evidence="1 2">
    <name type="scientific">Clonostachys chloroleuca</name>
    <dbReference type="NCBI Taxonomy" id="1926264"/>
    <lineage>
        <taxon>Eukaryota</taxon>
        <taxon>Fungi</taxon>
        <taxon>Dikarya</taxon>
        <taxon>Ascomycota</taxon>
        <taxon>Pezizomycotina</taxon>
        <taxon>Sordariomycetes</taxon>
        <taxon>Hypocreomycetidae</taxon>
        <taxon>Hypocreales</taxon>
        <taxon>Bionectriaceae</taxon>
        <taxon>Clonostachys</taxon>
    </lineage>
</organism>
<dbReference type="EMBL" id="CABFNP030000549">
    <property type="protein sequence ID" value="CAI6043276.1"/>
    <property type="molecule type" value="Genomic_DNA"/>
</dbReference>
<protein>
    <submittedName>
        <fullName evidence="1">Uncharacterized protein</fullName>
    </submittedName>
</protein>
<gene>
    <name evidence="1" type="ORF">CCHLO57077_00017233</name>
</gene>
<evidence type="ECO:0000313" key="1">
    <source>
        <dbReference type="EMBL" id="CAI6043276.1"/>
    </source>
</evidence>
<proteinExistence type="predicted"/>
<accession>A0AA35PUK2</accession>
<reference evidence="1" key="1">
    <citation type="submission" date="2023-01" db="EMBL/GenBank/DDBJ databases">
        <authorList>
            <person name="Piombo E."/>
        </authorList>
    </citation>
    <scope>NUCLEOTIDE SEQUENCE</scope>
</reference>
<keyword evidence="2" id="KW-1185">Reference proteome</keyword>
<comment type="caution">
    <text evidence="1">The sequence shown here is derived from an EMBL/GenBank/DDBJ whole genome shotgun (WGS) entry which is preliminary data.</text>
</comment>
<dbReference type="Proteomes" id="UP001160390">
    <property type="component" value="Unassembled WGS sequence"/>
</dbReference>
<sequence>MVYSLSDMSNGSKIPWNLLRQEVKEAVVDFTKGGPDIPHAELRLILAQGVELTEDDGTKMVYPVCPAHISESTLHVPCVLRRQVMACTVSRLLSSHATKRLELFDSLVRMPNLGGKLDYESRDVVAQWVVRLYKTGFMGLTAKCVKSHDRLLMNVLDCEDLEPILTQRVVKTYVEFTPGEGSRPHTEFRLVLENGVLLEDRGKYKTILSCSIGANPSRSDNKETSVIFRPLTFSDHHRRSFASFQFDVSQKNAAVRDFIKALRGNRGEADFSIFVSCKFGKPPITEGCLDIVTQWVIRLNEHQLMGWDASEVKSAYTFRRDNLPLQFHRFTAKGYTHSLTEGGTLEMTIDIPMVPGFLVDDAARVKEYRGIRLPYAPRSIS</sequence>
<name>A0AA35PUK2_9HYPO</name>
<dbReference type="AlphaFoldDB" id="A0AA35PUK2"/>